<evidence type="ECO:0000313" key="6">
    <source>
        <dbReference type="Proteomes" id="UP000664781"/>
    </source>
</evidence>
<keyword evidence="6" id="KW-1185">Reference proteome</keyword>
<comment type="subcellular location">
    <subcellularLocation>
        <location evidence="2">Gas vesicle</location>
    </subcellularLocation>
</comment>
<dbReference type="Proteomes" id="UP000664781">
    <property type="component" value="Unassembled WGS sequence"/>
</dbReference>
<dbReference type="PANTHER" id="PTHR36852:SF1">
    <property type="entry name" value="PROTEIN GVPL 2"/>
    <property type="match status" value="1"/>
</dbReference>
<evidence type="ECO:0000256" key="1">
    <source>
        <dbReference type="ARBA" id="ARBA00022987"/>
    </source>
</evidence>
<evidence type="ECO:0000256" key="4">
    <source>
        <dbReference type="SAM" id="MobiDB-lite"/>
    </source>
</evidence>
<feature type="region of interest" description="Disordered" evidence="4">
    <location>
        <begin position="241"/>
        <end position="264"/>
    </location>
</feature>
<dbReference type="InterPro" id="IPR009430">
    <property type="entry name" value="GvpL/GvpF"/>
</dbReference>
<dbReference type="AlphaFoldDB" id="A0A939FS91"/>
<dbReference type="PANTHER" id="PTHR36852">
    <property type="entry name" value="PROTEIN GVPL 2"/>
    <property type="match status" value="1"/>
</dbReference>
<reference evidence="5" key="1">
    <citation type="submission" date="2021-03" db="EMBL/GenBank/DDBJ databases">
        <title>Streptomyces strains.</title>
        <authorList>
            <person name="Lund M.B."/>
            <person name="Toerring T."/>
        </authorList>
    </citation>
    <scope>NUCLEOTIDE SEQUENCE</scope>
    <source>
        <strain evidence="5">JCM 4242</strain>
    </source>
</reference>
<evidence type="ECO:0000256" key="2">
    <source>
        <dbReference type="ARBA" id="ARBA00035108"/>
    </source>
</evidence>
<comment type="caution">
    <text evidence="5">The sequence shown here is derived from an EMBL/GenBank/DDBJ whole genome shotgun (WGS) entry which is preliminary data.</text>
</comment>
<accession>A0A939FS91</accession>
<protein>
    <submittedName>
        <fullName evidence="5">GvpL/GvpF family gas vesicle protein</fullName>
    </submittedName>
</protein>
<comment type="similarity">
    <text evidence="3">Belongs to the gas vesicle GvpF/GvpL family.</text>
</comment>
<sequence>MYAYAVVRASDAVAGALETVTGVADGPVRAVRHRELMVLAGPVPATDHDEQGLAEHLEDLDWLERTARAHQRVIGAAAAVAPSVLPLRLATVFHDEEGVRTMLGARHEQLLAALDRLDGRTEWGVKVHALGTGRPPGAAAAPREDTPRAAASGRDYLRRRAAERHAAREGARHEDDVARGIHTTLTALAQETRLHPPQNPRLSGQAGRNVLNAAYLVRREDGPRFTSAVARLAERAPRDGMRVDLTGPWAPYSFAGTDASPESP</sequence>
<proteinExistence type="inferred from homology"/>
<evidence type="ECO:0000256" key="3">
    <source>
        <dbReference type="ARBA" id="ARBA00035643"/>
    </source>
</evidence>
<dbReference type="Pfam" id="PF06386">
    <property type="entry name" value="GvpL_GvpF"/>
    <property type="match status" value="1"/>
</dbReference>
<dbReference type="GO" id="GO:0031411">
    <property type="term" value="C:gas vesicle"/>
    <property type="evidence" value="ECO:0007669"/>
    <property type="project" value="UniProtKB-SubCell"/>
</dbReference>
<dbReference type="GO" id="GO:0031412">
    <property type="term" value="P:gas vesicle organization"/>
    <property type="evidence" value="ECO:0007669"/>
    <property type="project" value="InterPro"/>
</dbReference>
<keyword evidence="1" id="KW-0304">Gas vesicle</keyword>
<organism evidence="5 6">
    <name type="scientific">Streptomyces triculaminicus</name>
    <dbReference type="NCBI Taxonomy" id="2816232"/>
    <lineage>
        <taxon>Bacteria</taxon>
        <taxon>Bacillati</taxon>
        <taxon>Actinomycetota</taxon>
        <taxon>Actinomycetes</taxon>
        <taxon>Kitasatosporales</taxon>
        <taxon>Streptomycetaceae</taxon>
        <taxon>Streptomyces</taxon>
    </lineage>
</organism>
<feature type="region of interest" description="Disordered" evidence="4">
    <location>
        <begin position="130"/>
        <end position="154"/>
    </location>
</feature>
<gene>
    <name evidence="5" type="ORF">J1792_24165</name>
</gene>
<name>A0A939FS91_9ACTN</name>
<evidence type="ECO:0000313" key="5">
    <source>
        <dbReference type="EMBL" id="MBO0655761.1"/>
    </source>
</evidence>
<dbReference type="EMBL" id="JAFMOF010000004">
    <property type="protein sequence ID" value="MBO0655761.1"/>
    <property type="molecule type" value="Genomic_DNA"/>
</dbReference>